<dbReference type="RefSeq" id="WP_387717740.1">
    <property type="nucleotide sequence ID" value="NZ_JBIAPI010000003.1"/>
</dbReference>
<evidence type="ECO:0000256" key="1">
    <source>
        <dbReference type="SAM" id="Phobius"/>
    </source>
</evidence>
<gene>
    <name evidence="2" type="ORF">ACFYV7_15680</name>
</gene>
<organism evidence="2 3">
    <name type="scientific">Nocardia suismassiliense</name>
    <dbReference type="NCBI Taxonomy" id="2077092"/>
    <lineage>
        <taxon>Bacteria</taxon>
        <taxon>Bacillati</taxon>
        <taxon>Actinomycetota</taxon>
        <taxon>Actinomycetes</taxon>
        <taxon>Mycobacteriales</taxon>
        <taxon>Nocardiaceae</taxon>
        <taxon>Nocardia</taxon>
    </lineage>
</organism>
<comment type="caution">
    <text evidence="2">The sequence shown here is derived from an EMBL/GenBank/DDBJ whole genome shotgun (WGS) entry which is preliminary data.</text>
</comment>
<keyword evidence="3" id="KW-1185">Reference proteome</keyword>
<dbReference type="EMBL" id="JBIAPI010000003">
    <property type="protein sequence ID" value="MFF3224233.1"/>
    <property type="molecule type" value="Genomic_DNA"/>
</dbReference>
<feature type="transmembrane region" description="Helical" evidence="1">
    <location>
        <begin position="53"/>
        <end position="76"/>
    </location>
</feature>
<feature type="transmembrane region" description="Helical" evidence="1">
    <location>
        <begin position="96"/>
        <end position="120"/>
    </location>
</feature>
<accession>A0ABW6QT75</accession>
<evidence type="ECO:0008006" key="4">
    <source>
        <dbReference type="Google" id="ProtNLM"/>
    </source>
</evidence>
<keyword evidence="1" id="KW-1133">Transmembrane helix</keyword>
<reference evidence="2 3" key="1">
    <citation type="submission" date="2024-10" db="EMBL/GenBank/DDBJ databases">
        <title>The Natural Products Discovery Center: Release of the First 8490 Sequenced Strains for Exploring Actinobacteria Biosynthetic Diversity.</title>
        <authorList>
            <person name="Kalkreuter E."/>
            <person name="Kautsar S.A."/>
            <person name="Yang D."/>
            <person name="Bader C.D."/>
            <person name="Teijaro C.N."/>
            <person name="Fluegel L."/>
            <person name="Davis C.M."/>
            <person name="Simpson J.R."/>
            <person name="Lauterbach L."/>
            <person name="Steele A.D."/>
            <person name="Gui C."/>
            <person name="Meng S."/>
            <person name="Li G."/>
            <person name="Viehrig K."/>
            <person name="Ye F."/>
            <person name="Su P."/>
            <person name="Kiefer A.F."/>
            <person name="Nichols A."/>
            <person name="Cepeda A.J."/>
            <person name="Yan W."/>
            <person name="Fan B."/>
            <person name="Jiang Y."/>
            <person name="Adhikari A."/>
            <person name="Zheng C.-J."/>
            <person name="Schuster L."/>
            <person name="Cowan T.M."/>
            <person name="Smanski M.J."/>
            <person name="Chevrette M.G."/>
            <person name="De Carvalho L.P.S."/>
            <person name="Shen B."/>
        </authorList>
    </citation>
    <scope>NUCLEOTIDE SEQUENCE [LARGE SCALE GENOMIC DNA]</scope>
    <source>
        <strain evidence="2 3">NPDC003040</strain>
    </source>
</reference>
<name>A0ABW6QT75_9NOCA</name>
<keyword evidence="1" id="KW-0472">Membrane</keyword>
<feature type="transmembrane region" description="Helical" evidence="1">
    <location>
        <begin position="27"/>
        <end position="46"/>
    </location>
</feature>
<keyword evidence="1" id="KW-0812">Transmembrane</keyword>
<evidence type="ECO:0000313" key="2">
    <source>
        <dbReference type="EMBL" id="MFF3224233.1"/>
    </source>
</evidence>
<dbReference type="Proteomes" id="UP001601948">
    <property type="component" value="Unassembled WGS sequence"/>
</dbReference>
<proteinExistence type="predicted"/>
<evidence type="ECO:0000313" key="3">
    <source>
        <dbReference type="Proteomes" id="UP001601948"/>
    </source>
</evidence>
<feature type="transmembrane region" description="Helical" evidence="1">
    <location>
        <begin position="132"/>
        <end position="151"/>
    </location>
</feature>
<protein>
    <recommendedName>
        <fullName evidence="4">DoxX family protein</fullName>
    </recommendedName>
</protein>
<sequence>MRTVAVGLACAALVTEIVWLLFFDGALGWITATAVAIVAVHAITFARFHFVRVVVRVVLGLLLLGSVADRFGLFGAPGGAGVSWGSFDAFVDYTRMLLPGFVSGLAGAAAIAATVLEVVLGAALVLGVLPRITAACTAGLLCLFILVMWTGLGFAAMSAYAVPVLAAGAAMVATAEWRSVGRSSVADHRAVPEPA</sequence>